<dbReference type="GeneID" id="300573841"/>
<organism evidence="1 2">
    <name type="scientific">Trichoderma ghanense</name>
    <dbReference type="NCBI Taxonomy" id="65468"/>
    <lineage>
        <taxon>Eukaryota</taxon>
        <taxon>Fungi</taxon>
        <taxon>Dikarya</taxon>
        <taxon>Ascomycota</taxon>
        <taxon>Pezizomycotina</taxon>
        <taxon>Sordariomycetes</taxon>
        <taxon>Hypocreomycetidae</taxon>
        <taxon>Hypocreales</taxon>
        <taxon>Hypocreaceae</taxon>
        <taxon>Trichoderma</taxon>
    </lineage>
</organism>
<dbReference type="RefSeq" id="XP_073562061.1">
    <property type="nucleotide sequence ID" value="XM_073699391.1"/>
</dbReference>
<comment type="caution">
    <text evidence="1">The sequence shown here is derived from an EMBL/GenBank/DDBJ whole genome shotgun (WGS) entry which is preliminary data.</text>
</comment>
<sequence>MNSSPIATANVRHPRLLLDRLIGTGRTKAMVQNDRVRDPVHADENIVTIAVESFRSVVLTTSQSLYRVQDHQSPVLRPQIPRTRALMPSAVDSTGVRILAAGLFIVAIDMVKSILVGVPDARNID</sequence>
<gene>
    <name evidence="1" type="ORF">CCMA1212_001986</name>
</gene>
<evidence type="ECO:0000313" key="2">
    <source>
        <dbReference type="Proteomes" id="UP001642720"/>
    </source>
</evidence>
<evidence type="ECO:0000313" key="1">
    <source>
        <dbReference type="EMBL" id="TFB05860.1"/>
    </source>
</evidence>
<proteinExistence type="predicted"/>
<reference evidence="1 2" key="1">
    <citation type="submission" date="2018-01" db="EMBL/GenBank/DDBJ databases">
        <title>Genome characterization of the sugarcane-associated fungus Trichoderma ghanense CCMA-1212 and their application in lignocelulose bioconversion.</title>
        <authorList>
            <person name="Steindorff A.S."/>
            <person name="Mendes T.D."/>
            <person name="Vilela E.S.D."/>
            <person name="Rodrigues D.S."/>
            <person name="Formighieri E.F."/>
            <person name="Melo I.S."/>
            <person name="Favaro L.C.L."/>
        </authorList>
    </citation>
    <scope>NUCLEOTIDE SEQUENCE [LARGE SCALE GENOMIC DNA]</scope>
    <source>
        <strain evidence="1 2">CCMA-1212</strain>
    </source>
</reference>
<dbReference type="EMBL" id="PPTA01000002">
    <property type="protein sequence ID" value="TFB05860.1"/>
    <property type="molecule type" value="Genomic_DNA"/>
</dbReference>
<accession>A0ABY2HEV8</accession>
<dbReference type="Proteomes" id="UP001642720">
    <property type="component" value="Unassembled WGS sequence"/>
</dbReference>
<name>A0ABY2HEV8_9HYPO</name>
<protein>
    <submittedName>
        <fullName evidence="1">Uncharacterized protein</fullName>
    </submittedName>
</protein>
<keyword evidence="2" id="KW-1185">Reference proteome</keyword>